<protein>
    <recommendedName>
        <fullName evidence="1">PLOD1-3-like GT domain-containing protein</fullName>
    </recommendedName>
</protein>
<feature type="domain" description="PLOD1-3-like GT" evidence="1">
    <location>
        <begin position="21"/>
        <end position="53"/>
    </location>
</feature>
<sequence length="63" mass="7104">VRLVLVVLVLVLLVLVLLVPKNLLVVTAATEETDGFRRFVKTAAQFNYSLKVRPEPELWVWAG</sequence>
<dbReference type="InterPro" id="IPR057589">
    <property type="entry name" value="GT_PLOD"/>
</dbReference>
<keyword evidence="3" id="KW-1185">Reference proteome</keyword>
<reference evidence="2" key="1">
    <citation type="submission" date="2025-08" db="UniProtKB">
        <authorList>
            <consortium name="Ensembl"/>
        </authorList>
    </citation>
    <scope>IDENTIFICATION</scope>
</reference>
<dbReference type="Proteomes" id="UP000261380">
    <property type="component" value="Unplaced"/>
</dbReference>
<reference evidence="2" key="2">
    <citation type="submission" date="2025-09" db="UniProtKB">
        <authorList>
            <consortium name="Ensembl"/>
        </authorList>
    </citation>
    <scope>IDENTIFICATION</scope>
</reference>
<dbReference type="Ensembl" id="ENSXCOT00000010357.1">
    <property type="protein sequence ID" value="ENSXCOP00000010234.1"/>
    <property type="gene ID" value="ENSXCOG00000007768.1"/>
</dbReference>
<evidence type="ECO:0000259" key="1">
    <source>
        <dbReference type="Pfam" id="PF25342"/>
    </source>
</evidence>
<dbReference type="AlphaFoldDB" id="A0A3B5LR23"/>
<dbReference type="GeneTree" id="ENSGT01110000270983"/>
<organism evidence="2 3">
    <name type="scientific">Xiphophorus couchianus</name>
    <name type="common">Monterrey platyfish</name>
    <dbReference type="NCBI Taxonomy" id="32473"/>
    <lineage>
        <taxon>Eukaryota</taxon>
        <taxon>Metazoa</taxon>
        <taxon>Chordata</taxon>
        <taxon>Craniata</taxon>
        <taxon>Vertebrata</taxon>
        <taxon>Euteleostomi</taxon>
        <taxon>Actinopterygii</taxon>
        <taxon>Neopterygii</taxon>
        <taxon>Teleostei</taxon>
        <taxon>Neoteleostei</taxon>
        <taxon>Acanthomorphata</taxon>
        <taxon>Ovalentaria</taxon>
        <taxon>Atherinomorphae</taxon>
        <taxon>Cyprinodontiformes</taxon>
        <taxon>Poeciliidae</taxon>
        <taxon>Poeciliinae</taxon>
        <taxon>Xiphophorus</taxon>
    </lineage>
</organism>
<dbReference type="Pfam" id="PF25342">
    <property type="entry name" value="GT_PLOD"/>
    <property type="match status" value="1"/>
</dbReference>
<evidence type="ECO:0000313" key="2">
    <source>
        <dbReference type="Ensembl" id="ENSXCOP00000010234.1"/>
    </source>
</evidence>
<name>A0A3B5LR23_9TELE</name>
<proteinExistence type="predicted"/>
<evidence type="ECO:0000313" key="3">
    <source>
        <dbReference type="Proteomes" id="UP000261380"/>
    </source>
</evidence>
<accession>A0A3B5LR23</accession>